<keyword evidence="6" id="KW-0378">Hydrolase</keyword>
<evidence type="ECO:0000256" key="3">
    <source>
        <dbReference type="ARBA" id="ARBA00022478"/>
    </source>
</evidence>
<dbReference type="EMBL" id="JBBWWR010000007">
    <property type="protein sequence ID" value="KAK8964281.1"/>
    <property type="molecule type" value="Genomic_DNA"/>
</dbReference>
<evidence type="ECO:0000256" key="2">
    <source>
        <dbReference type="ARBA" id="ARBA00012418"/>
    </source>
</evidence>
<dbReference type="Gene3D" id="1.10.287.280">
    <property type="match status" value="1"/>
</dbReference>
<evidence type="ECO:0000256" key="7">
    <source>
        <dbReference type="ARBA" id="ARBA00023163"/>
    </source>
</evidence>
<evidence type="ECO:0000256" key="9">
    <source>
        <dbReference type="SAM" id="Phobius"/>
    </source>
</evidence>
<keyword evidence="7" id="KW-0804">Transcription</keyword>
<reference evidence="12 13" key="1">
    <citation type="journal article" date="2022" name="Nat. Plants">
        <title>Genomes of leafy and leafless Platanthera orchids illuminate the evolution of mycoheterotrophy.</title>
        <authorList>
            <person name="Li M.H."/>
            <person name="Liu K.W."/>
            <person name="Li Z."/>
            <person name="Lu H.C."/>
            <person name="Ye Q.L."/>
            <person name="Zhang D."/>
            <person name="Wang J.Y."/>
            <person name="Li Y.F."/>
            <person name="Zhong Z.M."/>
            <person name="Liu X."/>
            <person name="Yu X."/>
            <person name="Liu D.K."/>
            <person name="Tu X.D."/>
            <person name="Liu B."/>
            <person name="Hao Y."/>
            <person name="Liao X.Y."/>
            <person name="Jiang Y.T."/>
            <person name="Sun W.H."/>
            <person name="Chen J."/>
            <person name="Chen Y.Q."/>
            <person name="Ai Y."/>
            <person name="Zhai J.W."/>
            <person name="Wu S.S."/>
            <person name="Zhou Z."/>
            <person name="Hsiao Y.Y."/>
            <person name="Wu W.L."/>
            <person name="Chen Y.Y."/>
            <person name="Lin Y.F."/>
            <person name="Hsu J.L."/>
            <person name="Li C.Y."/>
            <person name="Wang Z.W."/>
            <person name="Zhao X."/>
            <person name="Zhong W.Y."/>
            <person name="Ma X.K."/>
            <person name="Ma L."/>
            <person name="Huang J."/>
            <person name="Chen G.Z."/>
            <person name="Huang M.Z."/>
            <person name="Huang L."/>
            <person name="Peng D.H."/>
            <person name="Luo Y.B."/>
            <person name="Zou S.Q."/>
            <person name="Chen S.P."/>
            <person name="Lan S."/>
            <person name="Tsai W.C."/>
            <person name="Van de Peer Y."/>
            <person name="Liu Z.J."/>
        </authorList>
    </citation>
    <scope>NUCLEOTIDE SEQUENCE [LARGE SCALE GENOMIC DNA]</scope>
    <source>
        <strain evidence="12">Lor288</strain>
    </source>
</reference>
<dbReference type="Proteomes" id="UP001412067">
    <property type="component" value="Unassembled WGS sequence"/>
</dbReference>
<evidence type="ECO:0000313" key="12">
    <source>
        <dbReference type="EMBL" id="KAK8964281.1"/>
    </source>
</evidence>
<evidence type="ECO:0000256" key="8">
    <source>
        <dbReference type="ARBA" id="ARBA00048552"/>
    </source>
</evidence>
<feature type="domain" description="Beta-hexosaminidase eukaryotic type N-terminal" evidence="11">
    <location>
        <begin position="45"/>
        <end position="133"/>
    </location>
</feature>
<keyword evidence="5" id="KW-0548">Nucleotidyltransferase</keyword>
<evidence type="ECO:0000256" key="6">
    <source>
        <dbReference type="ARBA" id="ARBA00022801"/>
    </source>
</evidence>
<dbReference type="Gene3D" id="3.30.379.10">
    <property type="entry name" value="Chitobiase/beta-hexosaminidase domain 2-like"/>
    <property type="match status" value="1"/>
</dbReference>
<dbReference type="InterPro" id="IPR029018">
    <property type="entry name" value="Hex-like_dom2"/>
</dbReference>
<dbReference type="PANTHER" id="PTHR10102">
    <property type="entry name" value="DNA-DIRECTED RNA POLYMERASE, MITOCHONDRIAL"/>
    <property type="match status" value="1"/>
</dbReference>
<evidence type="ECO:0000313" key="13">
    <source>
        <dbReference type="Proteomes" id="UP001412067"/>
    </source>
</evidence>
<keyword evidence="4" id="KW-0808">Transferase</keyword>
<comment type="caution">
    <text evidence="12">The sequence shown here is derived from an EMBL/GenBank/DDBJ whole genome shotgun (WGS) entry which is preliminary data.</text>
</comment>
<feature type="domain" description="DNA-directed RNA polymerase C-terminal" evidence="10">
    <location>
        <begin position="181"/>
        <end position="248"/>
    </location>
</feature>
<keyword evidence="3" id="KW-0240">DNA-directed RNA polymerase</keyword>
<feature type="transmembrane region" description="Helical" evidence="9">
    <location>
        <begin position="7"/>
        <end position="25"/>
    </location>
</feature>
<evidence type="ECO:0000256" key="4">
    <source>
        <dbReference type="ARBA" id="ARBA00022679"/>
    </source>
</evidence>
<keyword evidence="13" id="KW-1185">Reference proteome</keyword>
<dbReference type="PANTHER" id="PTHR10102:SF0">
    <property type="entry name" value="DNA-DIRECTED RNA POLYMERASE, MITOCHONDRIAL"/>
    <property type="match status" value="1"/>
</dbReference>
<sequence>MESPRKVYTFLYLLLISIGFVSIAGKKTPSSRRAAFHFDESLINIWPLPKQFTSGNRTVTVDPDLALDLQGSGRVSTIVAEAFDRFRNVVFKQQSGYAGVEFDISKITIVVASDDETLQLGVDESYALYVSEGSGRGGEEGKLSIVGGATIERRAYPMHPHLNHLGSDLCRGILEFAEGHSLGTRGLRWLKIHLANLYGGGVDKLSLDGRITFSENHMEDVFDSAERPLEGRRWWLGAEDPFQCMAVC</sequence>
<evidence type="ECO:0000259" key="11">
    <source>
        <dbReference type="Pfam" id="PF14845"/>
    </source>
</evidence>
<evidence type="ECO:0000256" key="1">
    <source>
        <dbReference type="ARBA" id="ARBA00009493"/>
    </source>
</evidence>
<evidence type="ECO:0000256" key="5">
    <source>
        <dbReference type="ARBA" id="ARBA00022695"/>
    </source>
</evidence>
<protein>
    <recommendedName>
        <fullName evidence="2">DNA-directed RNA polymerase</fullName>
        <ecNumber evidence="2">2.7.7.6</ecNumber>
    </recommendedName>
</protein>
<dbReference type="InterPro" id="IPR043502">
    <property type="entry name" value="DNA/RNA_pol_sf"/>
</dbReference>
<proteinExistence type="inferred from homology"/>
<accession>A0ABR2MKP6</accession>
<dbReference type="InterPro" id="IPR002092">
    <property type="entry name" value="DNA-dir_Rpol_phage-type"/>
</dbReference>
<organism evidence="12 13">
    <name type="scientific">Platanthera guangdongensis</name>
    <dbReference type="NCBI Taxonomy" id="2320717"/>
    <lineage>
        <taxon>Eukaryota</taxon>
        <taxon>Viridiplantae</taxon>
        <taxon>Streptophyta</taxon>
        <taxon>Embryophyta</taxon>
        <taxon>Tracheophyta</taxon>
        <taxon>Spermatophyta</taxon>
        <taxon>Magnoliopsida</taxon>
        <taxon>Liliopsida</taxon>
        <taxon>Asparagales</taxon>
        <taxon>Orchidaceae</taxon>
        <taxon>Orchidoideae</taxon>
        <taxon>Orchideae</taxon>
        <taxon>Orchidinae</taxon>
        <taxon>Platanthera</taxon>
    </lineage>
</organism>
<dbReference type="Pfam" id="PF00940">
    <property type="entry name" value="RNA_pol"/>
    <property type="match status" value="1"/>
</dbReference>
<dbReference type="Pfam" id="PF14845">
    <property type="entry name" value="Glycohydro_20b2"/>
    <property type="match status" value="1"/>
</dbReference>
<keyword evidence="9" id="KW-0812">Transmembrane</keyword>
<gene>
    <name evidence="12" type="ORF">KSP40_PGU022643</name>
</gene>
<comment type="similarity">
    <text evidence="1">Belongs to the phage and mitochondrial RNA polymerase family.</text>
</comment>
<dbReference type="InterPro" id="IPR029019">
    <property type="entry name" value="HEX_eukaryotic_N"/>
</dbReference>
<keyword evidence="9" id="KW-0472">Membrane</keyword>
<dbReference type="SUPFAM" id="SSF56672">
    <property type="entry name" value="DNA/RNA polymerases"/>
    <property type="match status" value="1"/>
</dbReference>
<dbReference type="InterPro" id="IPR046950">
    <property type="entry name" value="DNA-dir_Rpol_C_phage-type"/>
</dbReference>
<dbReference type="SUPFAM" id="SSF55545">
    <property type="entry name" value="beta-N-acetylhexosaminidase-like domain"/>
    <property type="match status" value="1"/>
</dbReference>
<dbReference type="EC" id="2.7.7.6" evidence="2"/>
<name>A0ABR2MKP6_9ASPA</name>
<keyword evidence="9" id="KW-1133">Transmembrane helix</keyword>
<comment type="catalytic activity">
    <reaction evidence="8">
        <text>RNA(n) + a ribonucleoside 5'-triphosphate = RNA(n+1) + diphosphate</text>
        <dbReference type="Rhea" id="RHEA:21248"/>
        <dbReference type="Rhea" id="RHEA-COMP:14527"/>
        <dbReference type="Rhea" id="RHEA-COMP:17342"/>
        <dbReference type="ChEBI" id="CHEBI:33019"/>
        <dbReference type="ChEBI" id="CHEBI:61557"/>
        <dbReference type="ChEBI" id="CHEBI:140395"/>
        <dbReference type="EC" id="2.7.7.6"/>
    </reaction>
</comment>
<evidence type="ECO:0000259" key="10">
    <source>
        <dbReference type="Pfam" id="PF00940"/>
    </source>
</evidence>